<reference evidence="4" key="1">
    <citation type="submission" date="2024-04" db="EMBL/GenBank/DDBJ databases">
        <title>Salinicola lusitanus LLJ914,a marine bacterium isolated from the Okinawa Trough.</title>
        <authorList>
            <person name="Li J."/>
        </authorList>
    </citation>
    <scope>NUCLEOTIDE SEQUENCE [LARGE SCALE GENOMIC DNA]</scope>
</reference>
<dbReference type="EMBL" id="JBBPFD010000015">
    <property type="protein sequence ID" value="KAK7895299.1"/>
    <property type="molecule type" value="Genomic_DNA"/>
</dbReference>
<dbReference type="SUPFAM" id="SSF55486">
    <property type="entry name" value="Metalloproteases ('zincins'), catalytic domain"/>
    <property type="match status" value="1"/>
</dbReference>
<gene>
    <name evidence="3" type="ORF">WMY93_020624</name>
</gene>
<comment type="caution">
    <text evidence="1">Lacks conserved residue(s) required for the propagation of feature annotation.</text>
</comment>
<accession>A0AAW0NJJ5</accession>
<dbReference type="SMART" id="SM00235">
    <property type="entry name" value="ZnMc"/>
    <property type="match status" value="1"/>
</dbReference>
<comment type="caution">
    <text evidence="3">The sequence shown here is derived from an EMBL/GenBank/DDBJ whole genome shotgun (WGS) entry which is preliminary data.</text>
</comment>
<dbReference type="AlphaFoldDB" id="A0AAW0NJJ5"/>
<sequence length="178" mass="20047">MEDRPETIEELHLDHFVTEEGDLIPPTDRNAVDHIWPTQSIPYVISPEISSRTPDIQRATMMISSKTCLTFHQRTSEIDYLHFQDSLGCASYVGCIGGDQPVFIGSVCGAEKNFVKRPGNTLNVSYDTDSIMHYGSQYFSSNGEPTIISNHRSKNMGQRVKLTSKDIKRIRLLYGCDS</sequence>
<evidence type="ECO:0000313" key="3">
    <source>
        <dbReference type="EMBL" id="KAK7895299.1"/>
    </source>
</evidence>
<dbReference type="PANTHER" id="PTHR10127">
    <property type="entry name" value="DISCOIDIN, CUB, EGF, LAMININ , AND ZINC METALLOPROTEASE DOMAIN CONTAINING"/>
    <property type="match status" value="1"/>
</dbReference>
<dbReference type="InterPro" id="IPR001506">
    <property type="entry name" value="Peptidase_M12A"/>
</dbReference>
<evidence type="ECO:0000259" key="2">
    <source>
        <dbReference type="PROSITE" id="PS51864"/>
    </source>
</evidence>
<evidence type="ECO:0000256" key="1">
    <source>
        <dbReference type="PROSITE-ProRule" id="PRU01211"/>
    </source>
</evidence>
<dbReference type="InterPro" id="IPR024079">
    <property type="entry name" value="MetalloPept_cat_dom_sf"/>
</dbReference>
<keyword evidence="4" id="KW-1185">Reference proteome</keyword>
<name>A0AAW0NJJ5_9GOBI</name>
<proteinExistence type="predicted"/>
<organism evidence="3 4">
    <name type="scientific">Mugilogobius chulae</name>
    <name type="common">yellowstripe goby</name>
    <dbReference type="NCBI Taxonomy" id="88201"/>
    <lineage>
        <taxon>Eukaryota</taxon>
        <taxon>Metazoa</taxon>
        <taxon>Chordata</taxon>
        <taxon>Craniata</taxon>
        <taxon>Vertebrata</taxon>
        <taxon>Euteleostomi</taxon>
        <taxon>Actinopterygii</taxon>
        <taxon>Neopterygii</taxon>
        <taxon>Teleostei</taxon>
        <taxon>Neoteleostei</taxon>
        <taxon>Acanthomorphata</taxon>
        <taxon>Gobiaria</taxon>
        <taxon>Gobiiformes</taxon>
        <taxon>Gobioidei</taxon>
        <taxon>Gobiidae</taxon>
        <taxon>Gobionellinae</taxon>
        <taxon>Mugilogobius</taxon>
    </lineage>
</organism>
<dbReference type="GO" id="GO:0008270">
    <property type="term" value="F:zinc ion binding"/>
    <property type="evidence" value="ECO:0007669"/>
    <property type="project" value="InterPro"/>
</dbReference>
<dbReference type="Gene3D" id="3.40.390.10">
    <property type="entry name" value="Collagenase (Catalytic Domain)"/>
    <property type="match status" value="2"/>
</dbReference>
<evidence type="ECO:0000313" key="4">
    <source>
        <dbReference type="Proteomes" id="UP001460270"/>
    </source>
</evidence>
<dbReference type="PANTHER" id="PTHR10127:SF850">
    <property type="entry name" value="METALLOENDOPEPTIDASE"/>
    <property type="match status" value="1"/>
</dbReference>
<dbReference type="Pfam" id="PF01400">
    <property type="entry name" value="Astacin"/>
    <property type="match status" value="2"/>
</dbReference>
<dbReference type="GO" id="GO:0004222">
    <property type="term" value="F:metalloendopeptidase activity"/>
    <property type="evidence" value="ECO:0007669"/>
    <property type="project" value="InterPro"/>
</dbReference>
<feature type="domain" description="Peptidase M12A" evidence="2">
    <location>
        <begin position="109"/>
        <end position="177"/>
    </location>
</feature>
<dbReference type="GO" id="GO:0006508">
    <property type="term" value="P:proteolysis"/>
    <property type="evidence" value="ECO:0007669"/>
    <property type="project" value="InterPro"/>
</dbReference>
<dbReference type="PROSITE" id="PS51864">
    <property type="entry name" value="ASTACIN"/>
    <property type="match status" value="1"/>
</dbReference>
<protein>
    <recommendedName>
        <fullName evidence="2">Peptidase M12A domain-containing protein</fullName>
    </recommendedName>
</protein>
<dbReference type="Proteomes" id="UP001460270">
    <property type="component" value="Unassembled WGS sequence"/>
</dbReference>
<dbReference type="InterPro" id="IPR006026">
    <property type="entry name" value="Peptidase_Metallo"/>
</dbReference>